<evidence type="ECO:0000259" key="4">
    <source>
        <dbReference type="PROSITE" id="PS50956"/>
    </source>
</evidence>
<accession>A0ABN6XC17</accession>
<keyword evidence="2" id="KW-0238">DNA-binding</keyword>
<dbReference type="PRINTS" id="PR00033">
    <property type="entry name" value="HTHASNC"/>
</dbReference>
<keyword evidence="6" id="KW-1185">Reference proteome</keyword>
<dbReference type="Pfam" id="PF13412">
    <property type="entry name" value="HTH_24"/>
    <property type="match status" value="1"/>
</dbReference>
<dbReference type="InterPro" id="IPR019887">
    <property type="entry name" value="Tscrpt_reg_AsnC/Lrp_C"/>
</dbReference>
<organism evidence="5 6">
    <name type="scientific">Paraoerskovia sediminicola</name>
    <dbReference type="NCBI Taxonomy" id="1138587"/>
    <lineage>
        <taxon>Bacteria</taxon>
        <taxon>Bacillati</taxon>
        <taxon>Actinomycetota</taxon>
        <taxon>Actinomycetes</taxon>
        <taxon>Micrococcales</taxon>
        <taxon>Cellulomonadaceae</taxon>
        <taxon>Paraoerskovia</taxon>
    </lineage>
</organism>
<gene>
    <name evidence="5" type="ORF">GCM10025865_04300</name>
</gene>
<dbReference type="SMART" id="SM00344">
    <property type="entry name" value="HTH_ASNC"/>
    <property type="match status" value="1"/>
</dbReference>
<sequence length="170" mass="19089">MRSYDDIDLDLLNALVEDPRGTIVALAQRLRISRNTVHARLAHLEQDGALLELDRRISPEFLGHPLQAFIEVEVRQKHLARIVARIAEIPEVLQAHGHSGAADLRVLVACRDTDDLFRTDAAILGIDGVRRTQTSLSMGELIPYRVRPLMERARHLLHEQAPPGQAPRGR</sequence>
<dbReference type="InterPro" id="IPR000485">
    <property type="entry name" value="AsnC-type_HTH_dom"/>
</dbReference>
<reference evidence="6" key="1">
    <citation type="journal article" date="2019" name="Int. J. Syst. Evol. Microbiol.">
        <title>The Global Catalogue of Microorganisms (GCM) 10K type strain sequencing project: providing services to taxonomists for standard genome sequencing and annotation.</title>
        <authorList>
            <consortium name="The Broad Institute Genomics Platform"/>
            <consortium name="The Broad Institute Genome Sequencing Center for Infectious Disease"/>
            <person name="Wu L."/>
            <person name="Ma J."/>
        </authorList>
    </citation>
    <scope>NUCLEOTIDE SEQUENCE [LARGE SCALE GENOMIC DNA]</scope>
    <source>
        <strain evidence="6">NBRC 108565</strain>
    </source>
</reference>
<evidence type="ECO:0000256" key="3">
    <source>
        <dbReference type="ARBA" id="ARBA00023163"/>
    </source>
</evidence>
<protein>
    <submittedName>
        <fullName evidence="5">AsnC family transcriptional regulator</fullName>
    </submittedName>
</protein>
<dbReference type="RefSeq" id="WP_286218367.1">
    <property type="nucleotide sequence ID" value="NZ_AP027729.1"/>
</dbReference>
<evidence type="ECO:0000256" key="1">
    <source>
        <dbReference type="ARBA" id="ARBA00023015"/>
    </source>
</evidence>
<dbReference type="Gene3D" id="1.10.10.10">
    <property type="entry name" value="Winged helix-like DNA-binding domain superfamily/Winged helix DNA-binding domain"/>
    <property type="match status" value="1"/>
</dbReference>
<dbReference type="PANTHER" id="PTHR30154">
    <property type="entry name" value="LEUCINE-RESPONSIVE REGULATORY PROTEIN"/>
    <property type="match status" value="1"/>
</dbReference>
<dbReference type="Gene3D" id="3.30.70.920">
    <property type="match status" value="1"/>
</dbReference>
<dbReference type="EMBL" id="AP027729">
    <property type="protein sequence ID" value="BDZ41131.1"/>
    <property type="molecule type" value="Genomic_DNA"/>
</dbReference>
<evidence type="ECO:0000313" key="6">
    <source>
        <dbReference type="Proteomes" id="UP001321475"/>
    </source>
</evidence>
<evidence type="ECO:0000256" key="2">
    <source>
        <dbReference type="ARBA" id="ARBA00023125"/>
    </source>
</evidence>
<dbReference type="Pfam" id="PF01037">
    <property type="entry name" value="AsnC_trans_reg"/>
    <property type="match status" value="1"/>
</dbReference>
<feature type="domain" description="HTH asnC-type" evidence="4">
    <location>
        <begin position="4"/>
        <end position="65"/>
    </location>
</feature>
<dbReference type="PROSITE" id="PS50956">
    <property type="entry name" value="HTH_ASNC_2"/>
    <property type="match status" value="1"/>
</dbReference>
<name>A0ABN6XC17_9CELL</name>
<proteinExistence type="predicted"/>
<evidence type="ECO:0000313" key="5">
    <source>
        <dbReference type="EMBL" id="BDZ41131.1"/>
    </source>
</evidence>
<dbReference type="InterPro" id="IPR036390">
    <property type="entry name" value="WH_DNA-bd_sf"/>
</dbReference>
<dbReference type="SUPFAM" id="SSF46785">
    <property type="entry name" value="Winged helix' DNA-binding domain"/>
    <property type="match status" value="1"/>
</dbReference>
<keyword evidence="3" id="KW-0804">Transcription</keyword>
<keyword evidence="1" id="KW-0805">Transcription regulation</keyword>
<dbReference type="InterPro" id="IPR019888">
    <property type="entry name" value="Tscrpt_reg_AsnC-like"/>
</dbReference>
<dbReference type="PANTHER" id="PTHR30154:SF34">
    <property type="entry name" value="TRANSCRIPTIONAL REGULATOR AZLB"/>
    <property type="match status" value="1"/>
</dbReference>
<dbReference type="InterPro" id="IPR036388">
    <property type="entry name" value="WH-like_DNA-bd_sf"/>
</dbReference>
<dbReference type="SUPFAM" id="SSF54909">
    <property type="entry name" value="Dimeric alpha+beta barrel"/>
    <property type="match status" value="1"/>
</dbReference>
<dbReference type="InterPro" id="IPR011008">
    <property type="entry name" value="Dimeric_a/b-barrel"/>
</dbReference>
<dbReference type="Proteomes" id="UP001321475">
    <property type="component" value="Chromosome"/>
</dbReference>